<gene>
    <name evidence="3" type="ORF">B4N89_12835</name>
</gene>
<dbReference type="STRING" id="159449.B4N89_12835"/>
<evidence type="ECO:0000259" key="2">
    <source>
        <dbReference type="Pfam" id="PF22802"/>
    </source>
</evidence>
<proteinExistence type="predicted"/>
<dbReference type="AlphaFoldDB" id="A0A1T3NY74"/>
<feature type="domain" description="RsiG-like" evidence="2">
    <location>
        <begin position="10"/>
        <end position="76"/>
    </location>
</feature>
<dbReference type="CDD" id="cd21107">
    <property type="entry name" value="RsiG"/>
    <property type="match status" value="1"/>
</dbReference>
<keyword evidence="4" id="KW-1185">Reference proteome</keyword>
<dbReference type="OrthoDB" id="5182641at2"/>
<protein>
    <submittedName>
        <fullName evidence="3">ABC transporter substrate-binding protein</fullName>
    </submittedName>
</protein>
<dbReference type="InterPro" id="IPR055209">
    <property type="entry name" value="RsiG-like_dom"/>
</dbReference>
<dbReference type="eggNOG" id="ENOG5032UKH">
    <property type="taxonomic scope" value="Bacteria"/>
</dbReference>
<dbReference type="EMBL" id="MWQN01000001">
    <property type="protein sequence ID" value="OPC81714.1"/>
    <property type="molecule type" value="Genomic_DNA"/>
</dbReference>
<sequence>MVDLPDGVAPEAIRALTLSRVRELMRDAQREENDLSYLRRLLQGRIDILRAELARRSGGDGAEPKSPVVGRLPEILSESRPPARGARHVNVQPPRTDRYRGWIERLLADVGLSDLAAHTDAELGEALDKLAGHEQEVSSRRHRLQRTADDCAAEITRRYREGEAKVEDLLSGR</sequence>
<evidence type="ECO:0000256" key="1">
    <source>
        <dbReference type="SAM" id="MobiDB-lite"/>
    </source>
</evidence>
<comment type="caution">
    <text evidence="3">The sequence shown here is derived from an EMBL/GenBank/DDBJ whole genome shotgun (WGS) entry which is preliminary data.</text>
</comment>
<name>A0A1T3NY74_9ACTN</name>
<dbReference type="Proteomes" id="UP000190037">
    <property type="component" value="Unassembled WGS sequence"/>
</dbReference>
<organism evidence="3 4">
    <name type="scientific">Embleya scabrispora</name>
    <dbReference type="NCBI Taxonomy" id="159449"/>
    <lineage>
        <taxon>Bacteria</taxon>
        <taxon>Bacillati</taxon>
        <taxon>Actinomycetota</taxon>
        <taxon>Actinomycetes</taxon>
        <taxon>Kitasatosporales</taxon>
        <taxon>Streptomycetaceae</taxon>
        <taxon>Embleya</taxon>
    </lineage>
</organism>
<evidence type="ECO:0000313" key="4">
    <source>
        <dbReference type="Proteomes" id="UP000190037"/>
    </source>
</evidence>
<feature type="region of interest" description="Disordered" evidence="1">
    <location>
        <begin position="56"/>
        <end position="93"/>
    </location>
</feature>
<dbReference type="InterPro" id="IPR049575">
    <property type="entry name" value="RsiG-like"/>
</dbReference>
<reference evidence="3 4" key="1">
    <citation type="submission" date="2017-03" db="EMBL/GenBank/DDBJ databases">
        <title>Draft genome sequence of Streptomyces scabrisporus NF3, endophyte isolated from Amphipterygium adstringens.</title>
        <authorList>
            <person name="Vazquez M."/>
            <person name="Ceapa C.D."/>
            <person name="Rodriguez Luna D."/>
            <person name="Sanchez Esquivel S."/>
        </authorList>
    </citation>
    <scope>NUCLEOTIDE SEQUENCE [LARGE SCALE GENOMIC DNA]</scope>
    <source>
        <strain evidence="3 4">NF3</strain>
    </source>
</reference>
<accession>A0A1T3NY74</accession>
<evidence type="ECO:0000313" key="3">
    <source>
        <dbReference type="EMBL" id="OPC81714.1"/>
    </source>
</evidence>
<dbReference type="RefSeq" id="WP_078975987.1">
    <property type="nucleotide sequence ID" value="NZ_MWQN01000001.1"/>
</dbReference>
<dbReference type="Pfam" id="PF22802">
    <property type="entry name" value="RsiG"/>
    <property type="match status" value="1"/>
</dbReference>